<reference evidence="2 3" key="1">
    <citation type="journal article" date="2015" name="Genome Biol. Evol.">
        <title>Phylogenomic analyses indicate that early fungi evolved digesting cell walls of algal ancestors of land plants.</title>
        <authorList>
            <person name="Chang Y."/>
            <person name="Wang S."/>
            <person name="Sekimoto S."/>
            <person name="Aerts A.L."/>
            <person name="Choi C."/>
            <person name="Clum A."/>
            <person name="LaButti K.M."/>
            <person name="Lindquist E.A."/>
            <person name="Yee Ngan C."/>
            <person name="Ohm R.A."/>
            <person name="Salamov A.A."/>
            <person name="Grigoriev I.V."/>
            <person name="Spatafora J.W."/>
            <person name="Berbee M.L."/>
        </authorList>
    </citation>
    <scope>NUCLEOTIDE SEQUENCE [LARGE SCALE GENOMIC DNA]</scope>
    <source>
        <strain evidence="2 3">JEL478</strain>
    </source>
</reference>
<dbReference type="AlphaFoldDB" id="A0A139ACU0"/>
<feature type="compositionally biased region" description="Polar residues" evidence="1">
    <location>
        <begin position="51"/>
        <end position="61"/>
    </location>
</feature>
<proteinExistence type="predicted"/>
<evidence type="ECO:0000313" key="2">
    <source>
        <dbReference type="EMBL" id="KXS14265.1"/>
    </source>
</evidence>
<dbReference type="Proteomes" id="UP000070544">
    <property type="component" value="Unassembled WGS sequence"/>
</dbReference>
<keyword evidence="3" id="KW-1185">Reference proteome</keyword>
<protein>
    <submittedName>
        <fullName evidence="2">Uncharacterized protein</fullName>
    </submittedName>
</protein>
<name>A0A139ACU0_GONPJ</name>
<feature type="compositionally biased region" description="Pro residues" evidence="1">
    <location>
        <begin position="33"/>
        <end position="49"/>
    </location>
</feature>
<sequence>MHKPKDWSFFINFALAVNASEPHQGKRHDPKARPGPPSRKPTTTFPPPIGNTDSSPSLANK</sequence>
<accession>A0A139ACU0</accession>
<evidence type="ECO:0000313" key="3">
    <source>
        <dbReference type="Proteomes" id="UP000070544"/>
    </source>
</evidence>
<gene>
    <name evidence="2" type="ORF">M427DRAFT_57737</name>
</gene>
<organism evidence="2 3">
    <name type="scientific">Gonapodya prolifera (strain JEL478)</name>
    <name type="common">Monoblepharis prolifera</name>
    <dbReference type="NCBI Taxonomy" id="1344416"/>
    <lineage>
        <taxon>Eukaryota</taxon>
        <taxon>Fungi</taxon>
        <taxon>Fungi incertae sedis</taxon>
        <taxon>Chytridiomycota</taxon>
        <taxon>Chytridiomycota incertae sedis</taxon>
        <taxon>Monoblepharidomycetes</taxon>
        <taxon>Monoblepharidales</taxon>
        <taxon>Gonapodyaceae</taxon>
        <taxon>Gonapodya</taxon>
    </lineage>
</organism>
<evidence type="ECO:0000256" key="1">
    <source>
        <dbReference type="SAM" id="MobiDB-lite"/>
    </source>
</evidence>
<dbReference type="EMBL" id="KQ965770">
    <property type="protein sequence ID" value="KXS14265.1"/>
    <property type="molecule type" value="Genomic_DNA"/>
</dbReference>
<feature type="region of interest" description="Disordered" evidence="1">
    <location>
        <begin position="19"/>
        <end position="61"/>
    </location>
</feature>